<evidence type="ECO:0000313" key="2">
    <source>
        <dbReference type="RefSeq" id="XP_046601991.1"/>
    </source>
</evidence>
<reference evidence="2" key="1">
    <citation type="submission" date="2025-08" db="UniProtKB">
        <authorList>
            <consortium name="RefSeq"/>
        </authorList>
    </citation>
    <scope>IDENTIFICATION</scope>
    <source>
        <tissue evidence="2">Thorax and Abdomen</tissue>
    </source>
</reference>
<gene>
    <name evidence="2" type="primary">LOC107226638</name>
</gene>
<dbReference type="InterPro" id="IPR011989">
    <property type="entry name" value="ARM-like"/>
</dbReference>
<organism evidence="1 2">
    <name type="scientific">Neodiprion lecontei</name>
    <name type="common">Redheaded pine sawfly</name>
    <dbReference type="NCBI Taxonomy" id="441921"/>
    <lineage>
        <taxon>Eukaryota</taxon>
        <taxon>Metazoa</taxon>
        <taxon>Ecdysozoa</taxon>
        <taxon>Arthropoda</taxon>
        <taxon>Hexapoda</taxon>
        <taxon>Insecta</taxon>
        <taxon>Pterygota</taxon>
        <taxon>Neoptera</taxon>
        <taxon>Endopterygota</taxon>
        <taxon>Hymenoptera</taxon>
        <taxon>Tenthredinoidea</taxon>
        <taxon>Diprionidae</taxon>
        <taxon>Diprioninae</taxon>
        <taxon>Neodiprion</taxon>
    </lineage>
</organism>
<dbReference type="GeneID" id="107226638"/>
<protein>
    <submittedName>
        <fullName evidence="2">Uncharacterized protein LOC107226638</fullName>
    </submittedName>
</protein>
<dbReference type="RefSeq" id="XP_046601991.1">
    <property type="nucleotide sequence ID" value="XM_046746035.1"/>
</dbReference>
<evidence type="ECO:0000313" key="1">
    <source>
        <dbReference type="Proteomes" id="UP000829291"/>
    </source>
</evidence>
<dbReference type="Gene3D" id="1.25.10.10">
    <property type="entry name" value="Leucine-rich Repeat Variant"/>
    <property type="match status" value="2"/>
</dbReference>
<dbReference type="Proteomes" id="UP000829291">
    <property type="component" value="Chromosome 7"/>
</dbReference>
<keyword evidence="1" id="KW-1185">Reference proteome</keyword>
<sequence length="357" mass="39601">MGSLLVNDTAVKECLEILNSGLKSKTPIEVSATLERLNSGLSKSLESRMHAFQTGACGLILDVLDDFVDVKSVVRSCLKALVTLSSQSNELNEKGIARQMNLLQEGTSAGNSRLVMRWMKRCCLKSEKNRQAIFEAGVTDRVKEILQKDTVTAGELSDLCSLLRALILDDDLTIDYGNSVQRTRDVAQETVIFVVPLLAKFIHKKKTVCEVLKTLTALLVRNDFCVKVEEIGGVSLVLQTTVVHPDDENLTCLVLRLIKRLAGNDYVKVRLVVEGAASLVVSAMRRMQVRGRKKVNRGSLVRSAKSIHWDDSRYHQSTSDDGFINSRNIALDANFTNDAETLKQMQHRKLHPPTHSG</sequence>
<dbReference type="InterPro" id="IPR016024">
    <property type="entry name" value="ARM-type_fold"/>
</dbReference>
<name>A0ABM3GNZ5_NEOLC</name>
<proteinExistence type="predicted"/>
<dbReference type="SUPFAM" id="SSF48371">
    <property type="entry name" value="ARM repeat"/>
    <property type="match status" value="1"/>
</dbReference>
<accession>A0ABM3GNZ5</accession>